<feature type="compositionally biased region" description="Acidic residues" evidence="1">
    <location>
        <begin position="482"/>
        <end position="493"/>
    </location>
</feature>
<gene>
    <name evidence="2" type="ORF">C1H76_7638</name>
</gene>
<proteinExistence type="predicted"/>
<evidence type="ECO:0000256" key="1">
    <source>
        <dbReference type="SAM" id="MobiDB-lite"/>
    </source>
</evidence>
<feature type="region of interest" description="Disordered" evidence="1">
    <location>
        <begin position="70"/>
        <end position="207"/>
    </location>
</feature>
<accession>A0A4U7APP6</accession>
<evidence type="ECO:0000313" key="3">
    <source>
        <dbReference type="Proteomes" id="UP000308133"/>
    </source>
</evidence>
<feature type="region of interest" description="Disordered" evidence="1">
    <location>
        <begin position="476"/>
        <end position="516"/>
    </location>
</feature>
<dbReference type="GO" id="GO:0000387">
    <property type="term" value="P:spliceosomal snRNP assembly"/>
    <property type="evidence" value="ECO:0007669"/>
    <property type="project" value="InterPro"/>
</dbReference>
<feature type="compositionally biased region" description="Basic and acidic residues" evidence="1">
    <location>
        <begin position="146"/>
        <end position="160"/>
    </location>
</feature>
<feature type="compositionally biased region" description="Polar residues" evidence="1">
    <location>
        <begin position="70"/>
        <end position="83"/>
    </location>
</feature>
<reference evidence="2 3" key="1">
    <citation type="submission" date="2018-02" db="EMBL/GenBank/DDBJ databases">
        <title>Draft genome sequences of Elsinoe sp., causing black scab on jojoba.</title>
        <authorList>
            <person name="Stodart B."/>
            <person name="Jeffress S."/>
            <person name="Ash G."/>
            <person name="Arun Chinnappa K."/>
        </authorList>
    </citation>
    <scope>NUCLEOTIDE SEQUENCE [LARGE SCALE GENOMIC DNA]</scope>
    <source>
        <strain evidence="2 3">Hillstone_2</strain>
    </source>
</reference>
<organism evidence="2 3">
    <name type="scientific">Elsinoe australis</name>
    <dbReference type="NCBI Taxonomy" id="40998"/>
    <lineage>
        <taxon>Eukaryota</taxon>
        <taxon>Fungi</taxon>
        <taxon>Dikarya</taxon>
        <taxon>Ascomycota</taxon>
        <taxon>Pezizomycotina</taxon>
        <taxon>Dothideomycetes</taxon>
        <taxon>Dothideomycetidae</taxon>
        <taxon>Myriangiales</taxon>
        <taxon>Elsinoaceae</taxon>
        <taxon>Elsinoe</taxon>
    </lineage>
</organism>
<protein>
    <submittedName>
        <fullName evidence="2">Uncharacterized protein</fullName>
    </submittedName>
</protein>
<evidence type="ECO:0000313" key="2">
    <source>
        <dbReference type="EMBL" id="TKX20138.1"/>
    </source>
</evidence>
<feature type="compositionally biased region" description="Low complexity" evidence="1">
    <location>
        <begin position="494"/>
        <end position="511"/>
    </location>
</feature>
<sequence length="548" mass="59755">MATCPKRMPSPFSNLNSSSPNSTQTFLLLVQATPVICKANMSKRRRLDYEDGIQNANGTAYDSTTAAGANQEMSYDDPPSTNLAPKPHPGNDVSTAPEARDQNVATREVPQSRKQVSYVEEAPEPAPAGPYSYTTEKRQQIYYSGRETDDNRHWKRPRAEQRKHRPQMNERFGQMGAFPEPEVGGVEEDDGEGGSDGGQEGDGGGGREAWEYLKRVREEADGLPGVLNAGDGMRDEGGDGIAGEVGGGEAKEIYNEEDEDDGNGYWREDEEDYTQEDDLYFEDGVCWAAPRSASPEKALTAQDLYYKALCRRFEKHREMVRSLKPSAQTGQKGSRNGKYGNAPTLKFVGQLFQKKSYRHGRPSLVGFAPPTLELISSLDTAGVLRILTVLDEDVDEFIAKGENLPPSLGAWTWLLLGRLDDAGGLTSEEVGTVRDLAKRAGWALAALKIAALQRESAANDDGGKDGQTIGSEVIMHEPTQSDLEDGELEDEDTAPSSAKAAQGSKAATSSKEPVPNESTLATLHLIITVAGEFYGQRDLLDSRLPWID</sequence>
<dbReference type="Proteomes" id="UP000308133">
    <property type="component" value="Unassembled WGS sequence"/>
</dbReference>
<feature type="compositionally biased region" description="Gly residues" evidence="1">
    <location>
        <begin position="194"/>
        <end position="207"/>
    </location>
</feature>
<dbReference type="EMBL" id="PTQR01000100">
    <property type="protein sequence ID" value="TKX20138.1"/>
    <property type="molecule type" value="Genomic_DNA"/>
</dbReference>
<feature type="region of interest" description="Disordered" evidence="1">
    <location>
        <begin position="223"/>
        <end position="246"/>
    </location>
</feature>
<feature type="region of interest" description="Disordered" evidence="1">
    <location>
        <begin position="1"/>
        <end position="21"/>
    </location>
</feature>
<comment type="caution">
    <text evidence="2">The sequence shown here is derived from an EMBL/GenBank/DDBJ whole genome shotgun (WGS) entry which is preliminary data.</text>
</comment>
<feature type="compositionally biased region" description="Low complexity" evidence="1">
    <location>
        <begin position="9"/>
        <end position="21"/>
    </location>
</feature>
<dbReference type="AlphaFoldDB" id="A0A4U7APP6"/>
<dbReference type="Pfam" id="PF04938">
    <property type="entry name" value="SIP1"/>
    <property type="match status" value="1"/>
</dbReference>
<name>A0A4U7APP6_9PEZI</name>
<dbReference type="InterPro" id="IPR035426">
    <property type="entry name" value="Gemin2/Brr1"/>
</dbReference>
<dbReference type="Gene3D" id="1.20.58.1070">
    <property type="match status" value="1"/>
</dbReference>